<accession>A0A0D2WSB0</accession>
<keyword evidence="2 6" id="KW-0853">WD repeat</keyword>
<keyword evidence="8" id="KW-0472">Membrane</keyword>
<feature type="transmembrane region" description="Helical" evidence="8">
    <location>
        <begin position="891"/>
        <end position="913"/>
    </location>
</feature>
<feature type="transmembrane region" description="Helical" evidence="8">
    <location>
        <begin position="925"/>
        <end position="944"/>
    </location>
</feature>
<dbReference type="SUPFAM" id="SSF50978">
    <property type="entry name" value="WD40 repeat-like"/>
    <property type="match status" value="1"/>
</dbReference>
<reference evidence="10" key="1">
    <citation type="submission" date="2011-02" db="EMBL/GenBank/DDBJ databases">
        <title>The Genome Sequence of Capsaspora owczarzaki ATCC 30864.</title>
        <authorList>
            <person name="Russ C."/>
            <person name="Cuomo C."/>
            <person name="Burger G."/>
            <person name="Gray M.W."/>
            <person name="Holland P.W.H."/>
            <person name="King N."/>
            <person name="Lang F.B.F."/>
            <person name="Roger A.J."/>
            <person name="Ruiz-Trillo I."/>
            <person name="Young S.K."/>
            <person name="Zeng Q."/>
            <person name="Gargeya S."/>
            <person name="Alvarado L."/>
            <person name="Berlin A."/>
            <person name="Chapman S.B."/>
            <person name="Chen Z."/>
            <person name="Freedman E."/>
            <person name="Gellesch M."/>
            <person name="Goldberg J."/>
            <person name="Griggs A."/>
            <person name="Gujja S."/>
            <person name="Heilman E."/>
            <person name="Heiman D."/>
            <person name="Howarth C."/>
            <person name="Mehta T."/>
            <person name="Neiman D."/>
            <person name="Pearson M."/>
            <person name="Roberts A."/>
            <person name="Saif S."/>
            <person name="Shea T."/>
            <person name="Shenoy N."/>
            <person name="Sisk P."/>
            <person name="Stolte C."/>
            <person name="Sykes S."/>
            <person name="White J."/>
            <person name="Yandava C."/>
            <person name="Haas B."/>
            <person name="Nusbaum C."/>
            <person name="Birren B."/>
        </authorList>
    </citation>
    <scope>NUCLEOTIDE SEQUENCE</scope>
    <source>
        <strain evidence="10">ATCC 30864</strain>
    </source>
</reference>
<evidence type="ECO:0000256" key="7">
    <source>
        <dbReference type="SAM" id="MobiDB-lite"/>
    </source>
</evidence>
<dbReference type="PROSITE" id="PS51419">
    <property type="entry name" value="RAB"/>
    <property type="match status" value="1"/>
</dbReference>
<dbReference type="PROSITE" id="PS51420">
    <property type="entry name" value="RHO"/>
    <property type="match status" value="1"/>
</dbReference>
<feature type="compositionally biased region" description="Basic and acidic residues" evidence="7">
    <location>
        <begin position="204"/>
        <end position="216"/>
    </location>
</feature>
<dbReference type="GO" id="GO:0005525">
    <property type="term" value="F:GTP binding"/>
    <property type="evidence" value="ECO:0007669"/>
    <property type="project" value="UniProtKB-KW"/>
</dbReference>
<gene>
    <name evidence="9" type="ORF">CAOG_004964</name>
</gene>
<dbReference type="FunFam" id="3.40.50.300:FF:001179">
    <property type="entry name" value="Rho family GTPase"/>
    <property type="match status" value="1"/>
</dbReference>
<feature type="repeat" description="WD" evidence="6">
    <location>
        <begin position="235"/>
        <end position="258"/>
    </location>
</feature>
<dbReference type="RefSeq" id="XP_004346649.1">
    <property type="nucleotide sequence ID" value="XM_004346599.2"/>
</dbReference>
<dbReference type="eggNOG" id="KOG0281">
    <property type="taxonomic scope" value="Eukaryota"/>
</dbReference>
<dbReference type="PANTHER" id="PTHR24072">
    <property type="entry name" value="RHO FAMILY GTPASE"/>
    <property type="match status" value="1"/>
</dbReference>
<feature type="transmembrane region" description="Helical" evidence="8">
    <location>
        <begin position="725"/>
        <end position="744"/>
    </location>
</feature>
<dbReference type="Gene3D" id="3.40.50.300">
    <property type="entry name" value="P-loop containing nucleotide triphosphate hydrolases"/>
    <property type="match status" value="1"/>
</dbReference>
<dbReference type="InterPro" id="IPR020472">
    <property type="entry name" value="WD40_PAC1"/>
</dbReference>
<dbReference type="EMBL" id="KE346367">
    <property type="protein sequence ID" value="KJE94298.1"/>
    <property type="molecule type" value="Genomic_DNA"/>
</dbReference>
<feature type="transmembrane region" description="Helical" evidence="8">
    <location>
        <begin position="778"/>
        <end position="796"/>
    </location>
</feature>
<dbReference type="eggNOG" id="KOG0393">
    <property type="taxonomic scope" value="Eukaryota"/>
</dbReference>
<dbReference type="NCBIfam" id="TIGR00231">
    <property type="entry name" value="small_GTP"/>
    <property type="match status" value="1"/>
</dbReference>
<keyword evidence="8" id="KW-0812">Transmembrane</keyword>
<evidence type="ECO:0000313" key="9">
    <source>
        <dbReference type="EMBL" id="KJE94298.1"/>
    </source>
</evidence>
<dbReference type="InterPro" id="IPR027417">
    <property type="entry name" value="P-loop_NTPase"/>
</dbReference>
<dbReference type="Pfam" id="PF00071">
    <property type="entry name" value="Ras"/>
    <property type="match status" value="1"/>
</dbReference>
<feature type="compositionally biased region" description="Basic residues" evidence="7">
    <location>
        <begin position="978"/>
        <end position="987"/>
    </location>
</feature>
<dbReference type="InParanoid" id="A0A0D2WSB0"/>
<dbReference type="Pfam" id="PF00400">
    <property type="entry name" value="WD40"/>
    <property type="match status" value="3"/>
</dbReference>
<feature type="region of interest" description="Disordered" evidence="7">
    <location>
        <begin position="978"/>
        <end position="1032"/>
    </location>
</feature>
<protein>
    <submittedName>
        <fullName evidence="9">Rac1 protein</fullName>
    </submittedName>
</protein>
<dbReference type="InterPro" id="IPR005225">
    <property type="entry name" value="Small_GTP-bd"/>
</dbReference>
<dbReference type="SMART" id="SM00320">
    <property type="entry name" value="WD40"/>
    <property type="match status" value="8"/>
</dbReference>
<dbReference type="InterPro" id="IPR003578">
    <property type="entry name" value="Small_GTPase_Rho"/>
</dbReference>
<keyword evidence="10" id="KW-1185">Reference proteome</keyword>
<keyword evidence="5" id="KW-0342">GTP-binding</keyword>
<dbReference type="InterPro" id="IPR001680">
    <property type="entry name" value="WD40_rpt"/>
</dbReference>
<feature type="repeat" description="WD" evidence="6">
    <location>
        <begin position="338"/>
        <end position="379"/>
    </location>
</feature>
<dbReference type="SUPFAM" id="SSF52540">
    <property type="entry name" value="P-loop containing nucleoside triphosphate hydrolases"/>
    <property type="match status" value="1"/>
</dbReference>
<dbReference type="PRINTS" id="PR00320">
    <property type="entry name" value="GPROTEINBRPT"/>
</dbReference>
<dbReference type="SMART" id="SM00176">
    <property type="entry name" value="RAN"/>
    <property type="match status" value="1"/>
</dbReference>
<keyword evidence="3" id="KW-0677">Repeat</keyword>
<dbReference type="SMART" id="SM00174">
    <property type="entry name" value="RHO"/>
    <property type="match status" value="1"/>
</dbReference>
<dbReference type="PROSITE" id="PS00678">
    <property type="entry name" value="WD_REPEATS_1"/>
    <property type="match status" value="1"/>
</dbReference>
<dbReference type="SMART" id="SM00175">
    <property type="entry name" value="RAB"/>
    <property type="match status" value="1"/>
</dbReference>
<dbReference type="PRINTS" id="PR00449">
    <property type="entry name" value="RASTRNSFRMNG"/>
</dbReference>
<evidence type="ECO:0000256" key="4">
    <source>
        <dbReference type="ARBA" id="ARBA00022741"/>
    </source>
</evidence>
<dbReference type="PROSITE" id="PS51421">
    <property type="entry name" value="RAS"/>
    <property type="match status" value="1"/>
</dbReference>
<feature type="transmembrane region" description="Helical" evidence="8">
    <location>
        <begin position="866"/>
        <end position="884"/>
    </location>
</feature>
<name>A0A0D2WSB0_CAPO3</name>
<dbReference type="InterPro" id="IPR019775">
    <property type="entry name" value="WD40_repeat_CS"/>
</dbReference>
<feature type="repeat" description="WD" evidence="6">
    <location>
        <begin position="580"/>
        <end position="611"/>
    </location>
</feature>
<evidence type="ECO:0000256" key="3">
    <source>
        <dbReference type="ARBA" id="ARBA00022737"/>
    </source>
</evidence>
<evidence type="ECO:0000313" key="10">
    <source>
        <dbReference type="Proteomes" id="UP000008743"/>
    </source>
</evidence>
<dbReference type="SMART" id="SM00173">
    <property type="entry name" value="RAS"/>
    <property type="match status" value="1"/>
</dbReference>
<proteinExistence type="inferred from homology"/>
<dbReference type="InterPro" id="IPR036322">
    <property type="entry name" value="WD40_repeat_dom_sf"/>
</dbReference>
<evidence type="ECO:0000256" key="8">
    <source>
        <dbReference type="SAM" id="Phobius"/>
    </source>
</evidence>
<dbReference type="AlphaFoldDB" id="A0A0D2WSB0"/>
<sequence length="1163" mass="126888">MQSIKCVVIGDGAVGKTCMLIAYTTNAFPGEYIPTVFDNYSANVMVENMPVNLGLWDTAGQEDYDRLRPLSYPGTDVFVLAYSIISRHSFANLEKWRAEIHHHCPGVPVVLVGTKLDLASSHRQVQPLEGEHYAKVELHGAPFIEFSSLTQQNLKRAFDTIILAGITGPSKPQKGSSGCLPRILCCRNDDGLDSSTDNSSAAPAKKESNPEDDGRHIVAGHHVNSVWCLEEVQGLLFSGSRDTAIRVWDVETAECLAVFTTHTQQVYQVRHTHVPASILQTLAHQTVPPDTGMATVAHVLASPSLSRHVGRDRGVLLSCSTDATVNVWDLNRFGLLHTLRHSDSINDVRPLPQSHLVFCGSTNKTVTSWNFITGTKLRVYSGGGGIINCLAVLPRSSTDSKQQQQGPQPNDGHGFVVAGCSDSKLLVWEIESGKLLHTLAEAHVGSVNYICLNQPTSTSTSATTSESESFTIVSGDGAGGLASYNVKTGALLCKSREHTDAINYLDVRNGLIATASRDQSVRVLSANSFPNNAGRVIIRGYDASVRAVSLSEDGRHVIHAGKDARIRCSSTTTGKLEWEYDGHTDFINRIMVRGDAVFTGGRDGTIRQWSIAQHPGRLIRVYSTRMERFQQETLPRASALVAFALLLVNFFQLVSMPFTVTLPWANSHVFNTIAIPLQLEISDFVSVKYAAYFFSTVALVWSCVALMMLAYRWHPYATQLRTLQGQLWSFASLLVWGVSSFMYIPFLRVLLNVFACSDNVSGVSVLTREPSVECWSSGYHQALVAVSVATLIGFLTMMMRLVYVGGSLSEVAVYFWFNWRFDRPDLRKIHWMSVKSAATARTDAFIKAMMVVATTVLSSPLGDDGVSIMLSLLTLPVLLAMLAFPIYHNALVCCFACGLAAVVLWTNLFSLVVTHNYAGLMVGTLVHLALIPTAFAIGFALMYWRQGSAAQHDIRSAAGFSKRMKENALSLKRRGFGTLGRKGRKKTTTSDVNGGDDEDDDHPHTSLQMPSVNKQQQQQTSSAADSDPSMFDEGQMDLEVSRVRAETLRLKTVRGAKGEAAGKDVSQSILCDICASHVPAFWWDNHISSVKHLENQQRAMAAIDDGVFADAQMSNPAAMLAEAGYSTPLSSPLPVDDEIGQIGITVEDQGPSDAADASVWVAE</sequence>
<feature type="transmembrane region" description="Helical" evidence="8">
    <location>
        <begin position="634"/>
        <end position="654"/>
    </location>
</feature>
<evidence type="ECO:0000256" key="1">
    <source>
        <dbReference type="ARBA" id="ARBA00010142"/>
    </source>
</evidence>
<feature type="region of interest" description="Disordered" evidence="7">
    <location>
        <begin position="193"/>
        <end position="216"/>
    </location>
</feature>
<evidence type="ECO:0000256" key="2">
    <source>
        <dbReference type="ARBA" id="ARBA00022574"/>
    </source>
</evidence>
<keyword evidence="4" id="KW-0547">Nucleotide-binding</keyword>
<comment type="similarity">
    <text evidence="1">Belongs to the small GTPase superfamily. Rho family.</text>
</comment>
<evidence type="ECO:0000256" key="5">
    <source>
        <dbReference type="ARBA" id="ARBA00023134"/>
    </source>
</evidence>
<feature type="transmembrane region" description="Helical" evidence="8">
    <location>
        <begin position="689"/>
        <end position="713"/>
    </location>
</feature>
<dbReference type="OrthoDB" id="10601402at2759"/>
<dbReference type="GO" id="GO:0003924">
    <property type="term" value="F:GTPase activity"/>
    <property type="evidence" value="ECO:0007669"/>
    <property type="project" value="InterPro"/>
</dbReference>
<feature type="compositionally biased region" description="Polar residues" evidence="7">
    <location>
        <begin position="1005"/>
        <end position="1024"/>
    </location>
</feature>
<organism evidence="9 10">
    <name type="scientific">Capsaspora owczarzaki (strain ATCC 30864)</name>
    <dbReference type="NCBI Taxonomy" id="595528"/>
    <lineage>
        <taxon>Eukaryota</taxon>
        <taxon>Filasterea</taxon>
        <taxon>Capsaspora</taxon>
    </lineage>
</organism>
<dbReference type="Gene3D" id="2.130.10.10">
    <property type="entry name" value="YVTN repeat-like/Quinoprotein amine dehydrogenase"/>
    <property type="match status" value="3"/>
</dbReference>
<dbReference type="CDD" id="cd00157">
    <property type="entry name" value="Rho"/>
    <property type="match status" value="1"/>
</dbReference>
<dbReference type="PhylomeDB" id="A0A0D2WSB0"/>
<evidence type="ECO:0000256" key="6">
    <source>
        <dbReference type="PROSITE-ProRule" id="PRU00221"/>
    </source>
</evidence>
<dbReference type="InterPro" id="IPR015943">
    <property type="entry name" value="WD40/YVTN_repeat-like_dom_sf"/>
</dbReference>
<dbReference type="STRING" id="595528.A0A0D2WSB0"/>
<dbReference type="GO" id="GO:0007264">
    <property type="term" value="P:small GTPase-mediated signal transduction"/>
    <property type="evidence" value="ECO:0007669"/>
    <property type="project" value="InterPro"/>
</dbReference>
<dbReference type="PROSITE" id="PS50082">
    <property type="entry name" value="WD_REPEATS_2"/>
    <property type="match status" value="3"/>
</dbReference>
<dbReference type="InterPro" id="IPR001806">
    <property type="entry name" value="Small_GTPase"/>
</dbReference>
<keyword evidence="8" id="KW-1133">Transmembrane helix</keyword>
<dbReference type="Proteomes" id="UP000008743">
    <property type="component" value="Unassembled WGS sequence"/>
</dbReference>